<protein>
    <submittedName>
        <fullName evidence="2">Uncharacterized protein</fullName>
    </submittedName>
</protein>
<evidence type="ECO:0000256" key="1">
    <source>
        <dbReference type="SAM" id="Phobius"/>
    </source>
</evidence>
<reference evidence="3" key="1">
    <citation type="submission" date="2017-01" db="EMBL/GenBank/DDBJ databases">
        <authorList>
            <person name="Varghese N."/>
            <person name="Submissions S."/>
        </authorList>
    </citation>
    <scope>NUCLEOTIDE SEQUENCE [LARGE SCALE GENOMIC DNA]</scope>
    <source>
        <strain evidence="3">DSM 18714</strain>
    </source>
</reference>
<dbReference type="Proteomes" id="UP000186098">
    <property type="component" value="Unassembled WGS sequence"/>
</dbReference>
<organism evidence="2 3">
    <name type="scientific">Phaeovulum vinaykumarii</name>
    <dbReference type="NCBI Taxonomy" id="407234"/>
    <lineage>
        <taxon>Bacteria</taxon>
        <taxon>Pseudomonadati</taxon>
        <taxon>Pseudomonadota</taxon>
        <taxon>Alphaproteobacteria</taxon>
        <taxon>Rhodobacterales</taxon>
        <taxon>Paracoccaceae</taxon>
        <taxon>Phaeovulum</taxon>
    </lineage>
</organism>
<feature type="transmembrane region" description="Helical" evidence="1">
    <location>
        <begin position="39"/>
        <end position="60"/>
    </location>
</feature>
<sequence length="111" mass="12153">MTTFLAIAFGLSLSLILLGFWADRSAVRARINGANGMPILVALIVSFLGSLVVALIAGIFGGWATMGWILLLTIPYHVGLAAFLIWRLQSLATRIGEIARREQERWMKPKA</sequence>
<dbReference type="OrthoDB" id="7876065at2"/>
<feature type="transmembrane region" description="Helical" evidence="1">
    <location>
        <begin position="66"/>
        <end position="86"/>
    </location>
</feature>
<dbReference type="EMBL" id="FTOM01000001">
    <property type="protein sequence ID" value="SIS53453.1"/>
    <property type="molecule type" value="Genomic_DNA"/>
</dbReference>
<proteinExistence type="predicted"/>
<gene>
    <name evidence="2" type="ORF">SAMN05421795_101380</name>
</gene>
<accession>A0A1N7JVU6</accession>
<feature type="transmembrane region" description="Helical" evidence="1">
    <location>
        <begin position="6"/>
        <end position="27"/>
    </location>
</feature>
<evidence type="ECO:0000313" key="2">
    <source>
        <dbReference type="EMBL" id="SIS53453.1"/>
    </source>
</evidence>
<keyword evidence="1" id="KW-0812">Transmembrane</keyword>
<name>A0A1N7JVU6_9RHOB</name>
<dbReference type="RefSeq" id="WP_076363214.1">
    <property type="nucleotide sequence ID" value="NZ_FTOM01000001.1"/>
</dbReference>
<dbReference type="AlphaFoldDB" id="A0A1N7JVU6"/>
<keyword evidence="3" id="KW-1185">Reference proteome</keyword>
<evidence type="ECO:0000313" key="3">
    <source>
        <dbReference type="Proteomes" id="UP000186098"/>
    </source>
</evidence>
<keyword evidence="1" id="KW-1133">Transmembrane helix</keyword>
<keyword evidence="1" id="KW-0472">Membrane</keyword>